<feature type="compositionally biased region" description="Basic and acidic residues" evidence="1">
    <location>
        <begin position="1"/>
        <end position="24"/>
    </location>
</feature>
<sequence length="429" mass="48033">MPPKRRLEDCHDDTAGHSVKDGSSTKKTKSMLILKVPPEFLSLLHDQVDTLNAPTATSEGNAASDSDVTEEPRKWNRWTAEEVAFITLAYEKFRLARLENDDLILVNTDVYEAFEGHSGLGRNRHSIHLRLLRRNGGRLNNLYQELHGTGRKTEGRPVYQLHISQEELDAYVEDGYVSLEFDATRYKASLKKPVTKINQIKKKRLPKKVSSEPHNNNAKGNQARQVESDAANPSRPQAKLPVPKKASVTITENVTSPALNSPDLENLAENLETQEPQAETSENSHDTGKSRRQAQDPAGTHTTTPLATDSTQTEPNWISDLDTGLSWWSASRDVHYHPTSNLRNDGQMPITFRRVTSDEEQAVLALVELSRSTDRHTPPEEYHAALALVELSRSADRLAVSRMQQATPELDGSSTSMDKYCKMLGLNWD</sequence>
<reference evidence="2 3" key="1">
    <citation type="journal article" date="2017" name="Genome Announc.">
        <title>Genome sequence of the saprophytic ascomycete Epicoccum nigrum ICMP 19927 strain isolated from New Zealand.</title>
        <authorList>
            <person name="Fokin M."/>
            <person name="Fleetwood D."/>
            <person name="Weir B.S."/>
            <person name="Villas-Boas S.G."/>
        </authorList>
    </citation>
    <scope>NUCLEOTIDE SEQUENCE [LARGE SCALE GENOMIC DNA]</scope>
    <source>
        <strain evidence="2 3">ICMP 19927</strain>
    </source>
</reference>
<feature type="region of interest" description="Disordered" evidence="1">
    <location>
        <begin position="1"/>
        <end position="28"/>
    </location>
</feature>
<feature type="compositionally biased region" description="Polar residues" evidence="1">
    <location>
        <begin position="212"/>
        <end position="225"/>
    </location>
</feature>
<organism evidence="2 3">
    <name type="scientific">Epicoccum nigrum</name>
    <name type="common">Soil fungus</name>
    <name type="synonym">Epicoccum purpurascens</name>
    <dbReference type="NCBI Taxonomy" id="105696"/>
    <lineage>
        <taxon>Eukaryota</taxon>
        <taxon>Fungi</taxon>
        <taxon>Dikarya</taxon>
        <taxon>Ascomycota</taxon>
        <taxon>Pezizomycotina</taxon>
        <taxon>Dothideomycetes</taxon>
        <taxon>Pleosporomycetidae</taxon>
        <taxon>Pleosporales</taxon>
        <taxon>Pleosporineae</taxon>
        <taxon>Didymellaceae</taxon>
        <taxon>Epicoccum</taxon>
    </lineage>
</organism>
<feature type="compositionally biased region" description="Polar residues" evidence="1">
    <location>
        <begin position="53"/>
        <end position="66"/>
    </location>
</feature>
<feature type="region of interest" description="Disordered" evidence="1">
    <location>
        <begin position="53"/>
        <end position="73"/>
    </location>
</feature>
<accession>A0A1Y2MIR1</accession>
<feature type="compositionally biased region" description="Polar residues" evidence="1">
    <location>
        <begin position="271"/>
        <end position="281"/>
    </location>
</feature>
<name>A0A1Y2MIR1_EPING</name>
<dbReference type="InParanoid" id="A0A1Y2MIR1"/>
<feature type="region of interest" description="Disordered" evidence="1">
    <location>
        <begin position="201"/>
        <end position="317"/>
    </location>
</feature>
<gene>
    <name evidence="2" type="ORF">B5807_00106</name>
</gene>
<evidence type="ECO:0000313" key="3">
    <source>
        <dbReference type="Proteomes" id="UP000193240"/>
    </source>
</evidence>
<evidence type="ECO:0000256" key="1">
    <source>
        <dbReference type="SAM" id="MobiDB-lite"/>
    </source>
</evidence>
<proteinExistence type="predicted"/>
<dbReference type="EMBL" id="KZ107838">
    <property type="protein sequence ID" value="OSS55178.1"/>
    <property type="molecule type" value="Genomic_DNA"/>
</dbReference>
<feature type="compositionally biased region" description="Polar residues" evidence="1">
    <location>
        <begin position="300"/>
        <end position="316"/>
    </location>
</feature>
<feature type="compositionally biased region" description="Polar residues" evidence="1">
    <location>
        <begin position="248"/>
        <end position="259"/>
    </location>
</feature>
<keyword evidence="3" id="KW-1185">Reference proteome</keyword>
<dbReference type="Proteomes" id="UP000193240">
    <property type="component" value="Unassembled WGS sequence"/>
</dbReference>
<evidence type="ECO:0000313" key="2">
    <source>
        <dbReference type="EMBL" id="OSS55178.1"/>
    </source>
</evidence>
<protein>
    <submittedName>
        <fullName evidence="2">Uncharacterized protein</fullName>
    </submittedName>
</protein>
<dbReference type="AlphaFoldDB" id="A0A1Y2MIR1"/>